<evidence type="ECO:0000256" key="1">
    <source>
        <dbReference type="SAM" id="MobiDB-lite"/>
    </source>
</evidence>
<reference evidence="2 4" key="1">
    <citation type="submission" date="2017-03" db="EMBL/GenBank/DDBJ databases">
        <title>The genome sequence of Candidatus Rickettsiella viridis.</title>
        <authorList>
            <person name="Nikoh N."/>
            <person name="Tsuchida T."/>
            <person name="Yamaguchi K."/>
            <person name="Maeda T."/>
            <person name="Shigenobu S."/>
            <person name="Fukatsu T."/>
        </authorList>
    </citation>
    <scope>NUCLEOTIDE SEQUENCE [LARGE SCALE GENOMIC DNA]</scope>
    <source>
        <strain evidence="2 4">Ap-RA04</strain>
    </source>
</reference>
<organism evidence="2 4">
    <name type="scientific">Candidatus Rickettsiella viridis</name>
    <dbReference type="NCBI Taxonomy" id="676208"/>
    <lineage>
        <taxon>Bacteria</taxon>
        <taxon>Pseudomonadati</taxon>
        <taxon>Pseudomonadota</taxon>
        <taxon>Gammaproteobacteria</taxon>
        <taxon>Legionellales</taxon>
        <taxon>Coxiellaceae</taxon>
        <taxon>Rickettsiella</taxon>
    </lineage>
</organism>
<sequence length="350" mass="39722">MRDYSKLSPHFWINEQGKQIKQFGGATQLIALYLISNPHCTMLGIYYLPMPFIAHELGITLEGALKGLQNLCEVGFCTYDAASEYVWVHDMALSQLGQALKPNDNRVKCINELYQALPKLPFLDKFYEAYHISLCLDKKTKGLIRPYEGTSKSLLSQEQEQEQEQKKEQKQEEDQEQDVDGGAPSDDGLPSSNSELKNPPVKQLLDVIDDKVVSIATTVTSIGLYQIPLSDGSQFMVLPTSITHWQKTYPAVDVAQELRQIQAWNEANPTERKSRTQILRHINTWLAKEQRAASQQRQQSPPFEHHLDLARRGLSPTLAHNLIVGERWLKQSMAKEETLHPLSDAQEILC</sequence>
<evidence type="ECO:0000313" key="4">
    <source>
        <dbReference type="Proteomes" id="UP000282483"/>
    </source>
</evidence>
<dbReference type="OrthoDB" id="9151463at2"/>
<accession>A0A2Z5UTL3</accession>
<feature type="region of interest" description="Disordered" evidence="1">
    <location>
        <begin position="153"/>
        <end position="198"/>
    </location>
</feature>
<dbReference type="KEGG" id="rvi:RVIR1_02570"/>
<proteinExistence type="predicted"/>
<dbReference type="EMBL" id="AP018005">
    <property type="protein sequence ID" value="BBB15518.1"/>
    <property type="molecule type" value="Genomic_DNA"/>
</dbReference>
<gene>
    <name evidence="3" type="primary">dnaD</name>
    <name evidence="2" type="ORF">RVIR1_02570</name>
    <name evidence="3" type="ORF">RVIR1_10470</name>
</gene>
<dbReference type="RefSeq" id="WP_126322305.1">
    <property type="nucleotide sequence ID" value="NZ_AP018005.1"/>
</dbReference>
<keyword evidence="4" id="KW-1185">Reference proteome</keyword>
<name>A0A2Z5UTL3_9COXI</name>
<evidence type="ECO:0000313" key="3">
    <source>
        <dbReference type="EMBL" id="BBB15518.1"/>
    </source>
</evidence>
<dbReference type="Proteomes" id="UP000282483">
    <property type="component" value="Chromosome"/>
</dbReference>
<evidence type="ECO:0000313" key="2">
    <source>
        <dbReference type="EMBL" id="BBB14788.1"/>
    </source>
</evidence>
<dbReference type="KEGG" id="rvi:RVIR1_10470"/>
<protein>
    <submittedName>
        <fullName evidence="2">Uncharacterized protein</fullName>
    </submittedName>
</protein>
<dbReference type="AlphaFoldDB" id="A0A2Z5UTL3"/>
<feature type="compositionally biased region" description="Basic and acidic residues" evidence="1">
    <location>
        <begin position="163"/>
        <end position="172"/>
    </location>
</feature>
<dbReference type="EMBL" id="AP018005">
    <property type="protein sequence ID" value="BBB14788.1"/>
    <property type="molecule type" value="Genomic_DNA"/>
</dbReference>